<dbReference type="Gene3D" id="3.90.1200.10">
    <property type="match status" value="1"/>
</dbReference>
<dbReference type="NCBIfam" id="TIGR01767">
    <property type="entry name" value="MTRK"/>
    <property type="match status" value="1"/>
</dbReference>
<gene>
    <name evidence="9" type="ORF">SFOMI_4714</name>
</gene>
<dbReference type="GO" id="GO:0046522">
    <property type="term" value="F:S-methyl-5-thioribose kinase activity"/>
    <property type="evidence" value="ECO:0007669"/>
    <property type="project" value="UniProtKB-EC"/>
</dbReference>
<keyword evidence="6 9" id="KW-0418">Kinase</keyword>
<accession>A0A292ZMJ6</accession>
<evidence type="ECO:0000313" key="9">
    <source>
        <dbReference type="EMBL" id="GAY24136.1"/>
    </source>
</evidence>
<evidence type="ECO:0000256" key="5">
    <source>
        <dbReference type="ARBA" id="ARBA00022741"/>
    </source>
</evidence>
<reference evidence="9 10" key="1">
    <citation type="journal article" date="2013" name="Biodegradation">
        <title>Occurrence of 4-tert-butylphenol (4-t-BP) biodegradation in an aquatic sample caused by the presence of Spirodela polyrrhiza and isolation of a 4-t-BP-utilizing bacterium.</title>
        <authorList>
            <person name="Ogata Y."/>
            <person name="Toyama T."/>
            <person name="Yu N."/>
            <person name="Wang X."/>
            <person name="Sei K."/>
            <person name="Ike M."/>
        </authorList>
    </citation>
    <scope>NUCLEOTIDE SEQUENCE [LARGE SCALE GENOMIC DNA]</scope>
    <source>
        <strain evidence="9 10">OMI</strain>
    </source>
</reference>
<feature type="domain" description="Aminoglycoside phosphotransferase" evidence="8">
    <location>
        <begin position="34"/>
        <end position="270"/>
    </location>
</feature>
<organism evidence="9 10">
    <name type="scientific">Sphingobium fuliginis (strain ATCC 27551)</name>
    <dbReference type="NCBI Taxonomy" id="336203"/>
    <lineage>
        <taxon>Bacteria</taxon>
        <taxon>Pseudomonadati</taxon>
        <taxon>Pseudomonadota</taxon>
        <taxon>Alphaproteobacteria</taxon>
        <taxon>Sphingomonadales</taxon>
        <taxon>Sphingomonadaceae</taxon>
        <taxon>Sphingobium</taxon>
    </lineage>
</organism>
<dbReference type="EC" id="2.7.1.100" evidence="3"/>
<dbReference type="RefSeq" id="WP_099186704.1">
    <property type="nucleotide sequence ID" value="NZ_BEWI01000032.1"/>
</dbReference>
<sequence length="413" mass="44866">MSYTALDERSVGPFLADIAPIAERLGGRPGDWTVAEVGDGNLNLVFLVTGPSGGVAAKQALPYVRMVGESWPLPLSRAYYERLALADQAAHAPARVPALLHHDDAMALTVMALLKPHRTLRGALVEGERYPLLASHLAEFLADTLFFTSDLAVPVVDKKARIAAYLGNTAMCRITEDLIFDEPYFDAPMNRHTRGLEDIVAAFRTDVPLRLAAQRMKARFLAAPEALLHGDLHTGSVMVTADDTQVIDPEFAFYGPIGFDVGMVLANLWMAYLAQPGQRPAERPDPWLLDQSETLWKGFAKRFTGHGNALDPQADHGALHALAKGDADLRAAAMEDVLAGIWTDALGFAGCEMIRRILGLAHVADFESIADEALRADCERRALQIARRLLVDRAAFPGIAAVSHAIRLDRAPA</sequence>
<dbReference type="PANTHER" id="PTHR34273">
    <property type="entry name" value="METHYLTHIORIBOSE KINASE"/>
    <property type="match status" value="1"/>
</dbReference>
<comment type="similarity">
    <text evidence="1">Belongs to the methylthioribose kinase family.</text>
</comment>
<keyword evidence="7" id="KW-0067">ATP-binding</keyword>
<evidence type="ECO:0000313" key="10">
    <source>
        <dbReference type="Proteomes" id="UP000221538"/>
    </source>
</evidence>
<protein>
    <recommendedName>
        <fullName evidence="3">S-methyl-5-thioribose kinase</fullName>
        <ecNumber evidence="3">2.7.1.100</ecNumber>
    </recommendedName>
</protein>
<dbReference type="Gene3D" id="3.30.200.20">
    <property type="entry name" value="Phosphorylase Kinase, domain 1"/>
    <property type="match status" value="1"/>
</dbReference>
<evidence type="ECO:0000256" key="1">
    <source>
        <dbReference type="ARBA" id="ARBA00010165"/>
    </source>
</evidence>
<evidence type="ECO:0000256" key="6">
    <source>
        <dbReference type="ARBA" id="ARBA00022777"/>
    </source>
</evidence>
<dbReference type="Proteomes" id="UP000221538">
    <property type="component" value="Unassembled WGS sequence"/>
</dbReference>
<evidence type="ECO:0000256" key="4">
    <source>
        <dbReference type="ARBA" id="ARBA00022679"/>
    </source>
</evidence>
<comment type="subunit">
    <text evidence="2">Homodimer.</text>
</comment>
<evidence type="ECO:0000256" key="2">
    <source>
        <dbReference type="ARBA" id="ARBA00011738"/>
    </source>
</evidence>
<evidence type="ECO:0000256" key="7">
    <source>
        <dbReference type="ARBA" id="ARBA00022840"/>
    </source>
</evidence>
<dbReference type="PIRSF" id="PIRSF031134">
    <property type="entry name" value="MTRK"/>
    <property type="match status" value="1"/>
</dbReference>
<reference evidence="9 10" key="2">
    <citation type="journal article" date="2013" name="Environ. Sci. Technol.">
        <title>The 4-tert-butylphenol-utilizing bacterium Sphingobium fuliginis OMI can degrade bisphenols via phenolic ring hydroxylation and meta-cleavage pathway.</title>
        <authorList>
            <person name="Ogata Y."/>
            <person name="Goda S."/>
            <person name="Toyama T."/>
            <person name="Sei K."/>
            <person name="Ike M."/>
        </authorList>
    </citation>
    <scope>NUCLEOTIDE SEQUENCE [LARGE SCALE GENOMIC DNA]</scope>
    <source>
        <strain evidence="9 10">OMI</strain>
    </source>
</reference>
<dbReference type="SUPFAM" id="SSF56112">
    <property type="entry name" value="Protein kinase-like (PK-like)"/>
    <property type="match status" value="1"/>
</dbReference>
<dbReference type="GO" id="GO:0005524">
    <property type="term" value="F:ATP binding"/>
    <property type="evidence" value="ECO:0007669"/>
    <property type="project" value="UniProtKB-KW"/>
</dbReference>
<name>A0A292ZMJ6_SPHSA</name>
<proteinExistence type="inferred from homology"/>
<keyword evidence="4 9" id="KW-0808">Transferase</keyword>
<comment type="caution">
    <text evidence="9">The sequence shown here is derived from an EMBL/GenBank/DDBJ whole genome shotgun (WGS) entry which is preliminary data.</text>
</comment>
<keyword evidence="5" id="KW-0547">Nucleotide-binding</keyword>
<dbReference type="InterPro" id="IPR009212">
    <property type="entry name" value="Methylthioribose_kinase"/>
</dbReference>
<evidence type="ECO:0000259" key="8">
    <source>
        <dbReference type="Pfam" id="PF01636"/>
    </source>
</evidence>
<dbReference type="InterPro" id="IPR002575">
    <property type="entry name" value="Aminoglycoside_PTrfase"/>
</dbReference>
<dbReference type="PANTHER" id="PTHR34273:SF2">
    <property type="entry name" value="METHYLTHIORIBOSE KINASE"/>
    <property type="match status" value="1"/>
</dbReference>
<dbReference type="Pfam" id="PF01636">
    <property type="entry name" value="APH"/>
    <property type="match status" value="1"/>
</dbReference>
<evidence type="ECO:0000256" key="3">
    <source>
        <dbReference type="ARBA" id="ARBA00012128"/>
    </source>
</evidence>
<dbReference type="AlphaFoldDB" id="A0A292ZMJ6"/>
<dbReference type="InterPro" id="IPR011009">
    <property type="entry name" value="Kinase-like_dom_sf"/>
</dbReference>
<dbReference type="EMBL" id="BEWI01000032">
    <property type="protein sequence ID" value="GAY24136.1"/>
    <property type="molecule type" value="Genomic_DNA"/>
</dbReference>
<dbReference type="GO" id="GO:0009086">
    <property type="term" value="P:methionine biosynthetic process"/>
    <property type="evidence" value="ECO:0007669"/>
    <property type="project" value="InterPro"/>
</dbReference>